<dbReference type="FunCoup" id="A8PTQ1">
    <property type="interactions" value="366"/>
</dbReference>
<comment type="similarity">
    <text evidence="7">Belongs to the TRAFAC class YlqF/YawG GTPase family. NOG2 subfamily.</text>
</comment>
<dbReference type="KEGG" id="mgl:MGL_0460"/>
<dbReference type="OMA" id="RTQGFNH"/>
<dbReference type="InterPro" id="IPR024929">
    <property type="entry name" value="GNL2_CP_dom"/>
</dbReference>
<keyword evidence="5 7" id="KW-0342">GTP-binding</keyword>
<dbReference type="Gene3D" id="3.40.50.300">
    <property type="entry name" value="P-loop containing nucleotide triphosphate hydrolases"/>
    <property type="match status" value="1"/>
</dbReference>
<comment type="function">
    <text evidence="1 7">GTPase that associates with pre-60S ribosomal subunits in the nucleolus and is required for their nuclear export and maturation.</text>
</comment>
<dbReference type="EMBL" id="AAYY01000001">
    <property type="protein sequence ID" value="EDP45471.1"/>
    <property type="molecule type" value="Genomic_DNA"/>
</dbReference>
<dbReference type="Proteomes" id="UP000008837">
    <property type="component" value="Unassembled WGS sequence"/>
</dbReference>
<evidence type="ECO:0000256" key="2">
    <source>
        <dbReference type="ARBA" id="ARBA00004604"/>
    </source>
</evidence>
<dbReference type="CDD" id="cd01858">
    <property type="entry name" value="NGP_1"/>
    <property type="match status" value="1"/>
</dbReference>
<dbReference type="PRINTS" id="PR00326">
    <property type="entry name" value="GTP1OBG"/>
</dbReference>
<dbReference type="GO" id="GO:0005525">
    <property type="term" value="F:GTP binding"/>
    <property type="evidence" value="ECO:0007669"/>
    <property type="project" value="UniProtKB-KW"/>
</dbReference>
<reference evidence="10 11" key="1">
    <citation type="journal article" date="2007" name="Proc. Natl. Acad. Sci. U.S.A.">
        <title>Dandruff-associated Malassezia genomes reveal convergent and divergent virulence traits shared with plant and human fungal pathogens.</title>
        <authorList>
            <person name="Xu J."/>
            <person name="Saunders C.W."/>
            <person name="Hu P."/>
            <person name="Grant R.A."/>
            <person name="Boekhout T."/>
            <person name="Kuramae E.E."/>
            <person name="Kronstad J.W."/>
            <person name="Deangelis Y.M."/>
            <person name="Reeder N.L."/>
            <person name="Johnstone K.R."/>
            <person name="Leland M."/>
            <person name="Fieno A.M."/>
            <person name="Begley W.M."/>
            <person name="Sun Y."/>
            <person name="Lacey M.P."/>
            <person name="Chaudhary T."/>
            <person name="Keough T."/>
            <person name="Chu L."/>
            <person name="Sears R."/>
            <person name="Yuan B."/>
            <person name="Dawson T.L.Jr."/>
        </authorList>
    </citation>
    <scope>NUCLEOTIDE SEQUENCE [LARGE SCALE GENOMIC DNA]</scope>
    <source>
        <strain evidence="11">ATCC MYA-4612 / CBS 7966</strain>
    </source>
</reference>
<evidence type="ECO:0000256" key="5">
    <source>
        <dbReference type="ARBA" id="ARBA00023134"/>
    </source>
</evidence>
<comment type="subcellular location">
    <subcellularLocation>
        <location evidence="2 7">Nucleus</location>
        <location evidence="2 7">Nucleolus</location>
    </subcellularLocation>
</comment>
<dbReference type="OrthoDB" id="444945at2759"/>
<dbReference type="InterPro" id="IPR006073">
    <property type="entry name" value="GTP-bd"/>
</dbReference>
<dbReference type="Pfam" id="PF01926">
    <property type="entry name" value="MMR_HSR1"/>
    <property type="match status" value="1"/>
</dbReference>
<dbReference type="InterPro" id="IPR050755">
    <property type="entry name" value="TRAFAC_YlqF/YawG_RiboMat"/>
</dbReference>
<evidence type="ECO:0000256" key="8">
    <source>
        <dbReference type="SAM" id="MobiDB-lite"/>
    </source>
</evidence>
<accession>A8PTQ1</accession>
<feature type="compositionally biased region" description="Polar residues" evidence="8">
    <location>
        <begin position="613"/>
        <end position="622"/>
    </location>
</feature>
<dbReference type="FunFam" id="1.10.1580.10:FF:000001">
    <property type="entry name" value="Nucleolar GTP-binding protein 2"/>
    <property type="match status" value="1"/>
</dbReference>
<feature type="compositionally biased region" description="Basic and acidic residues" evidence="8">
    <location>
        <begin position="166"/>
        <end position="191"/>
    </location>
</feature>
<dbReference type="FunFam" id="3.40.50.300:FF:000559">
    <property type="entry name" value="Nuclear/nucleolar GTPase 2"/>
    <property type="match status" value="1"/>
</dbReference>
<dbReference type="Gene3D" id="1.10.1580.10">
    <property type="match status" value="1"/>
</dbReference>
<feature type="domain" description="CP-type G" evidence="9">
    <location>
        <begin position="232"/>
        <end position="393"/>
    </location>
</feature>
<evidence type="ECO:0000256" key="7">
    <source>
        <dbReference type="RuleBase" id="RU364023"/>
    </source>
</evidence>
<evidence type="ECO:0000259" key="9">
    <source>
        <dbReference type="PROSITE" id="PS51721"/>
    </source>
</evidence>
<protein>
    <recommendedName>
        <fullName evidence="3 7">Nucleolar GTP-binding protein 2</fullName>
    </recommendedName>
</protein>
<feature type="compositionally biased region" description="Basic and acidic residues" evidence="8">
    <location>
        <begin position="639"/>
        <end position="656"/>
    </location>
</feature>
<evidence type="ECO:0000256" key="1">
    <source>
        <dbReference type="ARBA" id="ARBA00003892"/>
    </source>
</evidence>
<keyword evidence="4 7" id="KW-0547">Nucleotide-binding</keyword>
<feature type="region of interest" description="Disordered" evidence="8">
    <location>
        <begin position="527"/>
        <end position="709"/>
    </location>
</feature>
<feature type="region of interest" description="Disordered" evidence="8">
    <location>
        <begin position="36"/>
        <end position="73"/>
    </location>
</feature>
<keyword evidence="6 7" id="KW-0539">Nucleus</keyword>
<dbReference type="InParanoid" id="A8PTQ1"/>
<comment type="caution">
    <text evidence="10">The sequence shown here is derived from an EMBL/GenBank/DDBJ whole genome shotgun (WGS) entry which is preliminary data.</text>
</comment>
<evidence type="ECO:0000256" key="4">
    <source>
        <dbReference type="ARBA" id="ARBA00022741"/>
    </source>
</evidence>
<name>A8PTQ1_MALGO</name>
<dbReference type="GeneID" id="5856991"/>
<feature type="region of interest" description="Disordered" evidence="8">
    <location>
        <begin position="488"/>
        <end position="515"/>
    </location>
</feature>
<evidence type="ECO:0000256" key="6">
    <source>
        <dbReference type="ARBA" id="ARBA00023242"/>
    </source>
</evidence>
<dbReference type="Pfam" id="PF08153">
    <property type="entry name" value="NGP1NT"/>
    <property type="match status" value="1"/>
</dbReference>
<gene>
    <name evidence="10" type="ORF">MGL_0460</name>
</gene>
<feature type="region of interest" description="Disordered" evidence="8">
    <location>
        <begin position="120"/>
        <end position="145"/>
    </location>
</feature>
<evidence type="ECO:0000313" key="10">
    <source>
        <dbReference type="EMBL" id="EDP45471.1"/>
    </source>
</evidence>
<dbReference type="PROSITE" id="PS51721">
    <property type="entry name" value="G_CP"/>
    <property type="match status" value="1"/>
</dbReference>
<dbReference type="SUPFAM" id="SSF52540">
    <property type="entry name" value="P-loop containing nucleoside triphosphate hydrolases"/>
    <property type="match status" value="1"/>
</dbReference>
<dbReference type="PANTHER" id="PTHR11089">
    <property type="entry name" value="GTP-BINDING PROTEIN-RELATED"/>
    <property type="match status" value="1"/>
</dbReference>
<sequence length="709" mass="79578">MAAQKKGRSSSSTTGIKSVKGENFYRDAKAAKRVKLLSKDSSATKATRDRNGNIIKAAEFQSSEAKPGRVQPDRRWFGNTRVIGQDALDHFRTALGAKVNDPYSVVLRRNKLPMSLIQEPARGKAPSLTEVEPFDKTFGPGAQRKRPRLEMGMSSFEDLAQTSRAMGEEEDKKEAAREAKAHGDGLVPPDREIPLGSSERDHIAHPDELYSLPVQRGRSEAVYTKGQSRRIWAELYKVIDSSDVILHVLDVRDPMGTRCRNVEKHIREETPHKHLVFILNKVDLVPTWVTARWIKILSKEFPTLAFHASINHSFGKGSLIQLLRQFSVLHADKKQISIGFVGYPNVGKSSIINTLKKKKVCNVAPIPGETKVWQYITLMRRIYLIDCPGIVPVSAHDSETGTVLKGVVRVENLESPSEHIAALLSRVKPEYIKRTYNLESWKNADDFLAQLSARMGKLLRGGEPDLDTSAKMVLNDWIRGKIPFFVPPPMPEKRVSEQEDEADKTASLSEKRVRGVEQPIQKIPVVTKFTAEDVHGGVPEDFERQDGAEPAENDDVEQGGTEQSEEDDNDDDDDDDVVQVDEDNVGSENEEDDADEDAFEDLTWEDVFGGGNKPQTTSQNKPSAKAPSATFDEMESDEEKPRPKEKRMTTSKRKAENYYTHANVKNRNRQKKASLDEIQAQSRQRERGSRVGVNKKASRTSNPKLKKRK</sequence>
<feature type="compositionally biased region" description="Acidic residues" evidence="8">
    <location>
        <begin position="549"/>
        <end position="604"/>
    </location>
</feature>
<dbReference type="InterPro" id="IPR027417">
    <property type="entry name" value="P-loop_NTPase"/>
</dbReference>
<dbReference type="STRING" id="425265.A8PTQ1"/>
<dbReference type="RefSeq" id="XP_001732685.1">
    <property type="nucleotide sequence ID" value="XM_001732633.1"/>
</dbReference>
<keyword evidence="11" id="KW-1185">Reference proteome</keyword>
<dbReference type="GO" id="GO:0005730">
    <property type="term" value="C:nucleolus"/>
    <property type="evidence" value="ECO:0007669"/>
    <property type="project" value="UniProtKB-SubCell"/>
</dbReference>
<dbReference type="VEuPathDB" id="FungiDB:MGL_0460"/>
<dbReference type="InterPro" id="IPR012971">
    <property type="entry name" value="NOG2_N_dom"/>
</dbReference>
<feature type="region of interest" description="Disordered" evidence="8">
    <location>
        <begin position="1"/>
        <end position="22"/>
    </location>
</feature>
<dbReference type="InterPro" id="IPR030378">
    <property type="entry name" value="G_CP_dom"/>
</dbReference>
<dbReference type="PANTHER" id="PTHR11089:SF9">
    <property type="entry name" value="NUCLEOLAR GTP-BINDING PROTEIN 2"/>
    <property type="match status" value="1"/>
</dbReference>
<dbReference type="InterPro" id="IPR023179">
    <property type="entry name" value="GTP-bd_ortho_bundle_sf"/>
</dbReference>
<feature type="region of interest" description="Disordered" evidence="8">
    <location>
        <begin position="163"/>
        <end position="191"/>
    </location>
</feature>
<proteinExistence type="inferred from homology"/>
<evidence type="ECO:0000256" key="3">
    <source>
        <dbReference type="ARBA" id="ARBA00022127"/>
    </source>
</evidence>
<evidence type="ECO:0000313" key="11">
    <source>
        <dbReference type="Proteomes" id="UP000008837"/>
    </source>
</evidence>
<organism evidence="10 11">
    <name type="scientific">Malassezia globosa (strain ATCC MYA-4612 / CBS 7966)</name>
    <name type="common">Dandruff-associated fungus</name>
    <dbReference type="NCBI Taxonomy" id="425265"/>
    <lineage>
        <taxon>Eukaryota</taxon>
        <taxon>Fungi</taxon>
        <taxon>Dikarya</taxon>
        <taxon>Basidiomycota</taxon>
        <taxon>Ustilaginomycotina</taxon>
        <taxon>Malasseziomycetes</taxon>
        <taxon>Malasseziales</taxon>
        <taxon>Malasseziaceae</taxon>
        <taxon>Malassezia</taxon>
    </lineage>
</organism>
<dbReference type="AlphaFoldDB" id="A8PTQ1"/>